<comment type="caution">
    <text evidence="1">The sequence shown here is derived from an EMBL/GenBank/DDBJ whole genome shotgun (WGS) entry which is preliminary data.</text>
</comment>
<dbReference type="EMBL" id="JAJJMB010009125">
    <property type="protein sequence ID" value="KAI3916196.1"/>
    <property type="molecule type" value="Genomic_DNA"/>
</dbReference>
<keyword evidence="2" id="KW-1185">Reference proteome</keyword>
<gene>
    <name evidence="1" type="ORF">MKW98_004637</name>
</gene>
<evidence type="ECO:0000313" key="2">
    <source>
        <dbReference type="Proteomes" id="UP001202328"/>
    </source>
</evidence>
<organism evidence="1 2">
    <name type="scientific">Papaver atlanticum</name>
    <dbReference type="NCBI Taxonomy" id="357466"/>
    <lineage>
        <taxon>Eukaryota</taxon>
        <taxon>Viridiplantae</taxon>
        <taxon>Streptophyta</taxon>
        <taxon>Embryophyta</taxon>
        <taxon>Tracheophyta</taxon>
        <taxon>Spermatophyta</taxon>
        <taxon>Magnoliopsida</taxon>
        <taxon>Ranunculales</taxon>
        <taxon>Papaveraceae</taxon>
        <taxon>Papaveroideae</taxon>
        <taxon>Papaver</taxon>
    </lineage>
</organism>
<sequence>STSYFVQCFVECYVVISKSGAGRLDLLILDTNWIYLFLTLCTGYEEYMLRQD</sequence>
<dbReference type="Proteomes" id="UP001202328">
    <property type="component" value="Unassembled WGS sequence"/>
</dbReference>
<evidence type="ECO:0000313" key="1">
    <source>
        <dbReference type="EMBL" id="KAI3916196.1"/>
    </source>
</evidence>
<dbReference type="AlphaFoldDB" id="A0AAD4SR49"/>
<reference evidence="1" key="1">
    <citation type="submission" date="2022-04" db="EMBL/GenBank/DDBJ databases">
        <title>A functionally conserved STORR gene fusion in Papaver species that diverged 16.8 million years ago.</title>
        <authorList>
            <person name="Catania T."/>
        </authorList>
    </citation>
    <scope>NUCLEOTIDE SEQUENCE</scope>
    <source>
        <strain evidence="1">S-188037</strain>
    </source>
</reference>
<proteinExistence type="predicted"/>
<feature type="non-terminal residue" evidence="1">
    <location>
        <position position="1"/>
    </location>
</feature>
<protein>
    <submittedName>
        <fullName evidence="1">Uncharacterized protein</fullName>
    </submittedName>
</protein>
<accession>A0AAD4SR49</accession>
<name>A0AAD4SR49_9MAGN</name>